<dbReference type="InterPro" id="IPR048247">
    <property type="entry name" value="eIF2D_N"/>
</dbReference>
<dbReference type="SUPFAM" id="SSF55159">
    <property type="entry name" value="eIF1-like"/>
    <property type="match status" value="1"/>
</dbReference>
<dbReference type="SUPFAM" id="SSF88697">
    <property type="entry name" value="PUA domain-like"/>
    <property type="match status" value="1"/>
</dbReference>
<dbReference type="CDD" id="cd11610">
    <property type="entry name" value="eIF2D_N"/>
    <property type="match status" value="1"/>
</dbReference>
<keyword evidence="4" id="KW-0963">Cytoplasm</keyword>
<keyword evidence="6" id="KW-0648">Protein biosynthesis</keyword>
<dbReference type="InterPro" id="IPR048248">
    <property type="entry name" value="PUA_eIF2d-like"/>
</dbReference>
<dbReference type="PANTHER" id="PTHR12217">
    <property type="entry name" value="EUKARYOTIC TRANSLATION INITIATION FACTOR 2D"/>
    <property type="match status" value="1"/>
</dbReference>
<dbReference type="InterPro" id="IPR039759">
    <property type="entry name" value="eIF2D_SUI1"/>
</dbReference>
<evidence type="ECO:0000256" key="2">
    <source>
        <dbReference type="ARBA" id="ARBA00010359"/>
    </source>
</evidence>
<proteinExistence type="inferred from homology"/>
<dbReference type="Gene3D" id="3.30.780.10">
    <property type="entry name" value="SUI1-like domain"/>
    <property type="match status" value="1"/>
</dbReference>
<feature type="domain" description="DM2" evidence="11">
    <location>
        <begin position="346"/>
        <end position="428"/>
    </location>
</feature>
<dbReference type="PANTHER" id="PTHR12217:SF4">
    <property type="entry name" value="EUKARYOTIC TRANSLATION INITIATION FACTOR 2D"/>
    <property type="match status" value="1"/>
</dbReference>
<dbReference type="Pfam" id="PF26292">
    <property type="entry name" value="PUA_elF2D"/>
    <property type="match status" value="1"/>
</dbReference>
<feature type="domain" description="SUI1" evidence="10">
    <location>
        <begin position="452"/>
        <end position="524"/>
    </location>
</feature>
<evidence type="ECO:0000256" key="5">
    <source>
        <dbReference type="ARBA" id="ARBA00022553"/>
    </source>
</evidence>
<evidence type="ECO:0000256" key="8">
    <source>
        <dbReference type="ARBA" id="ARBA00025522"/>
    </source>
</evidence>
<dbReference type="EMBL" id="GFTR01007000">
    <property type="protein sequence ID" value="JAW09426.1"/>
    <property type="molecule type" value="Transcribed_RNA"/>
</dbReference>
<reference evidence="12" key="1">
    <citation type="journal article" date="2018" name="PLoS Negl. Trop. Dis.">
        <title>An insight into the salivary gland and fat body transcriptome of Panstrongylus lignarius (Hemiptera: Heteroptera), the main vector of Chagas disease in Peru.</title>
        <authorList>
            <person name="Nevoa J.C."/>
            <person name="Mendes M.T."/>
            <person name="da Silva M.V."/>
            <person name="Soares S.C."/>
            <person name="Oliveira C.J.F."/>
            <person name="Ribeiro J.M.C."/>
        </authorList>
    </citation>
    <scope>NUCLEOTIDE SEQUENCE</scope>
</reference>
<evidence type="ECO:0000256" key="9">
    <source>
        <dbReference type="ARBA" id="ARBA00030186"/>
    </source>
</evidence>
<dbReference type="InterPro" id="IPR039757">
    <property type="entry name" value="EIF2D"/>
</dbReference>
<dbReference type="PROSITE" id="PS51925">
    <property type="entry name" value="SWIB_MDM2"/>
    <property type="match status" value="1"/>
</dbReference>
<name>A0A224XAL7_9HEMI</name>
<evidence type="ECO:0000256" key="6">
    <source>
        <dbReference type="ARBA" id="ARBA00022917"/>
    </source>
</evidence>
<dbReference type="PROSITE" id="PS50890">
    <property type="entry name" value="PUA"/>
    <property type="match status" value="1"/>
</dbReference>
<dbReference type="InterPro" id="IPR041366">
    <property type="entry name" value="Pre-PUA"/>
</dbReference>
<dbReference type="GO" id="GO:0001731">
    <property type="term" value="P:formation of translation preinitiation complex"/>
    <property type="evidence" value="ECO:0007669"/>
    <property type="project" value="InterPro"/>
</dbReference>
<dbReference type="InterPro" id="IPR002478">
    <property type="entry name" value="PUA"/>
</dbReference>
<dbReference type="InterPro" id="IPR057429">
    <property type="entry name" value="WH_eIF2D"/>
</dbReference>
<dbReference type="InterPro" id="IPR058886">
    <property type="entry name" value="SWIB_eIF2D"/>
</dbReference>
<evidence type="ECO:0000256" key="1">
    <source>
        <dbReference type="ARBA" id="ARBA00004496"/>
    </source>
</evidence>
<dbReference type="InterPro" id="IPR036885">
    <property type="entry name" value="SWIB_MDM2_dom_sf"/>
</dbReference>
<protein>
    <recommendedName>
        <fullName evidence="3">Eukaryotic translation initiation factor 2D</fullName>
    </recommendedName>
    <alternativeName>
        <fullName evidence="9">Ligatin</fullName>
    </alternativeName>
</protein>
<evidence type="ECO:0000256" key="3">
    <source>
        <dbReference type="ARBA" id="ARBA00013816"/>
    </source>
</evidence>
<dbReference type="AlphaFoldDB" id="A0A224XAL7"/>
<comment type="function">
    <text evidence="8">Translation initiation factor that is able to deliver tRNA to the P-site of the eukaryotic ribosome in a GTP-independent manner. The binding of Met-tRNA(I) occurs after the AUG codon finds its position in the P-site of 40S ribosomes, the situation that takes place during initiation complex formation on some specific RNAs. Its activity in tRNA binding with 40S subunits does not require the presence of the aminoacyl moiety. Possesses the unique ability to deliver non-Met (elongator) tRNAs into the P-site of the 40S subunit. In addition to its role in initiation, can promote release of deacylated tRNA and mRNA from recycled 40S subunits following ABCE1-mediated dissociation of post-termination ribosomal complexes into subunits.</text>
</comment>
<dbReference type="Pfam" id="PF25304">
    <property type="entry name" value="WHD_eIF2D"/>
    <property type="match status" value="1"/>
</dbReference>
<keyword evidence="7" id="KW-0007">Acetylation</keyword>
<dbReference type="InterPro" id="IPR003121">
    <property type="entry name" value="SWIB_MDM2_domain"/>
</dbReference>
<evidence type="ECO:0000256" key="7">
    <source>
        <dbReference type="ARBA" id="ARBA00022990"/>
    </source>
</evidence>
<dbReference type="NCBIfam" id="TIGR00451">
    <property type="entry name" value="unchar_dom_2"/>
    <property type="match status" value="1"/>
</dbReference>
<dbReference type="Pfam" id="PF17832">
    <property type="entry name" value="Pre-PUA"/>
    <property type="match status" value="1"/>
</dbReference>
<dbReference type="CDD" id="cd11608">
    <property type="entry name" value="eIF2D_C"/>
    <property type="match status" value="1"/>
</dbReference>
<dbReference type="PROSITE" id="PS50296">
    <property type="entry name" value="SUI1"/>
    <property type="match status" value="1"/>
</dbReference>
<comment type="similarity">
    <text evidence="2">Belongs to the eIF2D family.</text>
</comment>
<dbReference type="InterPro" id="IPR015947">
    <property type="entry name" value="PUA-like_sf"/>
</dbReference>
<dbReference type="SMART" id="SM00359">
    <property type="entry name" value="PUA"/>
    <property type="match status" value="1"/>
</dbReference>
<dbReference type="SUPFAM" id="SSF47592">
    <property type="entry name" value="SWIB/MDM2 domain"/>
    <property type="match status" value="1"/>
</dbReference>
<dbReference type="GO" id="GO:0003723">
    <property type="term" value="F:RNA binding"/>
    <property type="evidence" value="ECO:0007669"/>
    <property type="project" value="InterPro"/>
</dbReference>
<evidence type="ECO:0000313" key="12">
    <source>
        <dbReference type="EMBL" id="JAW09426.1"/>
    </source>
</evidence>
<dbReference type="CDD" id="cd21156">
    <property type="entry name" value="PUA_eIF2d-like"/>
    <property type="match status" value="1"/>
</dbReference>
<dbReference type="GO" id="GO:0003743">
    <property type="term" value="F:translation initiation factor activity"/>
    <property type="evidence" value="ECO:0007669"/>
    <property type="project" value="InterPro"/>
</dbReference>
<dbReference type="GO" id="GO:0005737">
    <property type="term" value="C:cytoplasm"/>
    <property type="evidence" value="ECO:0007669"/>
    <property type="project" value="UniProtKB-SubCell"/>
</dbReference>
<dbReference type="Pfam" id="PF01253">
    <property type="entry name" value="SUI1"/>
    <property type="match status" value="1"/>
</dbReference>
<dbReference type="Pfam" id="PF26291">
    <property type="entry name" value="SWIB_eIF2D"/>
    <property type="match status" value="1"/>
</dbReference>
<keyword evidence="5" id="KW-0597">Phosphoprotein</keyword>
<dbReference type="Gene3D" id="3.10.400.20">
    <property type="match status" value="1"/>
</dbReference>
<dbReference type="Gene3D" id="1.10.245.10">
    <property type="entry name" value="SWIB/MDM2 domain"/>
    <property type="match status" value="1"/>
</dbReference>
<dbReference type="InterPro" id="IPR036877">
    <property type="entry name" value="SUI1_dom_sf"/>
</dbReference>
<dbReference type="InterPro" id="IPR001950">
    <property type="entry name" value="SUI1"/>
</dbReference>
<accession>A0A224XAL7</accession>
<evidence type="ECO:0000259" key="11">
    <source>
        <dbReference type="PROSITE" id="PS51925"/>
    </source>
</evidence>
<dbReference type="InterPro" id="IPR004521">
    <property type="entry name" value="Uncharacterised_CHP00451"/>
</dbReference>
<organism evidence="12">
    <name type="scientific">Panstrongylus lignarius</name>
    <dbReference type="NCBI Taxonomy" id="156445"/>
    <lineage>
        <taxon>Eukaryota</taxon>
        <taxon>Metazoa</taxon>
        <taxon>Ecdysozoa</taxon>
        <taxon>Arthropoda</taxon>
        <taxon>Hexapoda</taxon>
        <taxon>Insecta</taxon>
        <taxon>Pterygota</taxon>
        <taxon>Neoptera</taxon>
        <taxon>Paraneoptera</taxon>
        <taxon>Hemiptera</taxon>
        <taxon>Heteroptera</taxon>
        <taxon>Panheteroptera</taxon>
        <taxon>Cimicomorpha</taxon>
        <taxon>Reduviidae</taxon>
        <taxon>Triatominae</taxon>
        <taxon>Panstrongylus</taxon>
    </lineage>
</organism>
<evidence type="ECO:0000259" key="10">
    <source>
        <dbReference type="PROSITE" id="PS50296"/>
    </source>
</evidence>
<evidence type="ECO:0000256" key="4">
    <source>
        <dbReference type="ARBA" id="ARBA00022490"/>
    </source>
</evidence>
<comment type="subcellular location">
    <subcellularLocation>
        <location evidence="1">Cytoplasm</location>
    </subcellularLocation>
</comment>
<sequence>MFRKEFKVKSNCQLKTSDKKKLYVSILNAFTELTDADLQIALPIKESINQAKITTVQGDTFNVYICRGLPLIFYISDRVIPTVYFLWNYPNLLHGFEVTNFVVEKLAQGADLMVPGIIKSDGDNPYGQVKLNEVVSIRRQNNKAAVAVGLSLMSSPDMTRLDGRGRGVEILHIYGDYLYKMATEKIQIPIISVENVEIIPAVDVVEEAIADLEIENYSENLEKTEPDLSPDEVVMNLFLLTLKKSNNKINLPILTNLFYKNYMLNNLPTNIEFDIKKTKYKKLSTFLNEMEKDNLIKLQNINNVQSIIEIKIENEQIMKFRNKFKANAEGPSCTTDEDKLTIEKVVISETYVVNSNVLLFFTKFGHKKNDCLTAQEVRKLTCEYVKAENLQDSTNKGLVILDPVLSKVTQAKTGNLDWKTLVEKILSLMGNCYEVRKNDSIISNGKGRIPNIEIATRIRSGNKKVTIVDNLETYGVDLQEISRECQHGLATSTTLNRVASRKGMQFQVQGCHSGYIKKLLTEKYCIPVKYISD</sequence>